<dbReference type="EMBL" id="JACHJN010000002">
    <property type="protein sequence ID" value="MBB5954695.1"/>
    <property type="molecule type" value="Genomic_DNA"/>
</dbReference>
<dbReference type="AlphaFoldDB" id="A0A841CF99"/>
<keyword evidence="1" id="KW-0175">Coiled coil</keyword>
<dbReference type="Pfam" id="PF14257">
    <property type="entry name" value="DUF4349"/>
    <property type="match status" value="1"/>
</dbReference>
<sequence length="286" mass="30200">MGRRAGFAIAALALLALAGCSSSDGGGDSQAAVAPQAEQATPGRAGAQTKSPPGAQQENTAAESVAQNRQLIRTASVELRTPDVTTVLAKVKELAIAEGGFPAQENATKNHGTVTLRVPGDRLDAVLKSLTELSGVDVARREVRTEDVTEQVVDVEARLANQRASVERVRGLLERASTTSEITQIESELTKRQSELESLQRRYDSLKGQVAMSTLTVTVRSSGTTPGVPEEENFLTALAGGWDALVGAVAWLLVVIGAALPFALVLGTPLIGYLVWRRRRRAAVTP</sequence>
<feature type="chain" id="PRO_5039168712" description="DUF4349 domain-containing protein" evidence="4">
    <location>
        <begin position="19"/>
        <end position="286"/>
    </location>
</feature>
<reference evidence="6 7" key="1">
    <citation type="submission" date="2020-08" db="EMBL/GenBank/DDBJ databases">
        <title>Genomic Encyclopedia of Type Strains, Phase III (KMG-III): the genomes of soil and plant-associated and newly described type strains.</title>
        <authorList>
            <person name="Whitman W."/>
        </authorList>
    </citation>
    <scope>NUCLEOTIDE SEQUENCE [LARGE SCALE GENOMIC DNA]</scope>
    <source>
        <strain evidence="6 7">CECT 8640</strain>
    </source>
</reference>
<dbReference type="RefSeq" id="WP_184689139.1">
    <property type="nucleotide sequence ID" value="NZ_JACHJN010000002.1"/>
</dbReference>
<evidence type="ECO:0000256" key="3">
    <source>
        <dbReference type="SAM" id="Phobius"/>
    </source>
</evidence>
<feature type="signal peptide" evidence="4">
    <location>
        <begin position="1"/>
        <end position="18"/>
    </location>
</feature>
<keyword evidence="3" id="KW-1133">Transmembrane helix</keyword>
<evidence type="ECO:0000256" key="2">
    <source>
        <dbReference type="SAM" id="MobiDB-lite"/>
    </source>
</evidence>
<feature type="coiled-coil region" evidence="1">
    <location>
        <begin position="182"/>
        <end position="209"/>
    </location>
</feature>
<protein>
    <recommendedName>
        <fullName evidence="5">DUF4349 domain-containing protein</fullName>
    </recommendedName>
</protein>
<feature type="compositionally biased region" description="Polar residues" evidence="2">
    <location>
        <begin position="48"/>
        <end position="65"/>
    </location>
</feature>
<keyword evidence="7" id="KW-1185">Reference proteome</keyword>
<dbReference type="PROSITE" id="PS51257">
    <property type="entry name" value="PROKAR_LIPOPROTEIN"/>
    <property type="match status" value="1"/>
</dbReference>
<dbReference type="InterPro" id="IPR025645">
    <property type="entry name" value="DUF4349"/>
</dbReference>
<evidence type="ECO:0000256" key="1">
    <source>
        <dbReference type="SAM" id="Coils"/>
    </source>
</evidence>
<evidence type="ECO:0000313" key="6">
    <source>
        <dbReference type="EMBL" id="MBB5954695.1"/>
    </source>
</evidence>
<dbReference type="Proteomes" id="UP000547510">
    <property type="component" value="Unassembled WGS sequence"/>
</dbReference>
<gene>
    <name evidence="6" type="ORF">FHS29_001265</name>
</gene>
<name>A0A841CF99_9PSEU</name>
<keyword evidence="4" id="KW-0732">Signal</keyword>
<feature type="transmembrane region" description="Helical" evidence="3">
    <location>
        <begin position="248"/>
        <end position="276"/>
    </location>
</feature>
<organism evidence="6 7">
    <name type="scientific">Saccharothrix tamanrassetensis</name>
    <dbReference type="NCBI Taxonomy" id="1051531"/>
    <lineage>
        <taxon>Bacteria</taxon>
        <taxon>Bacillati</taxon>
        <taxon>Actinomycetota</taxon>
        <taxon>Actinomycetes</taxon>
        <taxon>Pseudonocardiales</taxon>
        <taxon>Pseudonocardiaceae</taxon>
        <taxon>Saccharothrix</taxon>
    </lineage>
</organism>
<feature type="compositionally biased region" description="Low complexity" evidence="2">
    <location>
        <begin position="21"/>
        <end position="34"/>
    </location>
</feature>
<keyword evidence="3" id="KW-0812">Transmembrane</keyword>
<accession>A0A841CF99</accession>
<feature type="domain" description="DUF4349" evidence="5">
    <location>
        <begin position="69"/>
        <end position="271"/>
    </location>
</feature>
<evidence type="ECO:0000313" key="7">
    <source>
        <dbReference type="Proteomes" id="UP000547510"/>
    </source>
</evidence>
<comment type="caution">
    <text evidence="6">The sequence shown here is derived from an EMBL/GenBank/DDBJ whole genome shotgun (WGS) entry which is preliminary data.</text>
</comment>
<feature type="region of interest" description="Disordered" evidence="2">
    <location>
        <begin position="21"/>
        <end position="65"/>
    </location>
</feature>
<evidence type="ECO:0000259" key="5">
    <source>
        <dbReference type="Pfam" id="PF14257"/>
    </source>
</evidence>
<keyword evidence="3" id="KW-0472">Membrane</keyword>
<evidence type="ECO:0000256" key="4">
    <source>
        <dbReference type="SAM" id="SignalP"/>
    </source>
</evidence>
<proteinExistence type="predicted"/>